<dbReference type="GO" id="GO:0008233">
    <property type="term" value="F:peptidase activity"/>
    <property type="evidence" value="ECO:0007669"/>
    <property type="project" value="UniProtKB-KW"/>
</dbReference>
<dbReference type="CDD" id="cd00159">
    <property type="entry name" value="RhoGAP"/>
    <property type="match status" value="1"/>
</dbReference>
<feature type="transmembrane region" description="Helical" evidence="17">
    <location>
        <begin position="267"/>
        <end position="291"/>
    </location>
</feature>
<dbReference type="InterPro" id="IPR005829">
    <property type="entry name" value="Sugar_transporter_CS"/>
</dbReference>
<proteinExistence type="inferred from homology"/>
<dbReference type="InterPro" id="IPR000198">
    <property type="entry name" value="RhoGAP_dom"/>
</dbReference>
<comment type="subcellular location">
    <subcellularLocation>
        <location evidence="1">Membrane</location>
        <topology evidence="1">Multi-pass membrane protein</topology>
    </subcellularLocation>
</comment>
<feature type="transmembrane region" description="Helical" evidence="17">
    <location>
        <begin position="94"/>
        <end position="113"/>
    </location>
</feature>
<dbReference type="GO" id="GO:0015293">
    <property type="term" value="F:symporter activity"/>
    <property type="evidence" value="ECO:0007669"/>
    <property type="project" value="UniProtKB-KW"/>
</dbReference>
<evidence type="ECO:0000313" key="21">
    <source>
        <dbReference type="Proteomes" id="UP001168877"/>
    </source>
</evidence>
<keyword evidence="12 17" id="KW-1133">Transmembrane helix</keyword>
<name>A0AA39SSH0_ACESA</name>
<dbReference type="InterPro" id="IPR005828">
    <property type="entry name" value="MFS_sugar_transport-like"/>
</dbReference>
<reference evidence="20" key="1">
    <citation type="journal article" date="2022" name="Plant J.">
        <title>Strategies of tolerance reflected in two North American maple genomes.</title>
        <authorList>
            <person name="McEvoy S.L."/>
            <person name="Sezen U.U."/>
            <person name="Trouern-Trend A."/>
            <person name="McMahon S.M."/>
            <person name="Schaberg P.G."/>
            <person name="Yang J."/>
            <person name="Wegrzyn J.L."/>
            <person name="Swenson N.G."/>
        </authorList>
    </citation>
    <scope>NUCLEOTIDE SEQUENCE</scope>
    <source>
        <strain evidence="20">NS2018</strain>
    </source>
</reference>
<comment type="subunit">
    <text evidence="4">Heterotetramer of two alpha and two beta chains arranged as a dimer of alpha/beta heterodimers.</text>
</comment>
<dbReference type="PROSITE" id="PS50850">
    <property type="entry name" value="MFS"/>
    <property type="match status" value="1"/>
</dbReference>
<protein>
    <recommendedName>
        <fullName evidence="22">Major facilitator superfamily (MFS) profile domain-containing protein</fullName>
    </recommendedName>
</protein>
<dbReference type="InterPro" id="IPR020846">
    <property type="entry name" value="MFS_dom"/>
</dbReference>
<sequence>MTPFVVLSCTMAAMGGVIFGYDIGISSGVTSMEPFLEKFFPKVYTKMKEDTKISNYCKFDSQLLTSFTSSLYVAGLVATFFASPVTRAFGRKPSILAGGAAFLAGAALGGIALNVYMLIFGRILLGVGVGFANQSVPLYLSEMAPARYRGAINSGFQFCVGIGALSANLINYGTQKIEGGWGWRISLAMAAVPASMLTLGAFFMPETPNSLIQRKNDPQKAKLMLQKVRGTDDVQQELDDLIIASAISKTIKHPFKKIIQRKYRPQLVMAIAIPFFQQVTGINVIAFYAPILFLTLGLGESAALMSAILTGLVGTISTFVSMLVVDKLGRKTLFLCGGIQMFLSQILVGGIMVAKLGDHGEISRGYAYFVLVLICVYVAGFGWSWGPLGWLVPSEIFPLEVRSAGQSITVAVGFLFTFIIAQTFLAMLCHFKAGIFFFFGGWVVVMTSFVYFLLPETKNVPIEQMERVWREHWFWKRIVGGVGDDEERFLGVILEIRFCYLLVGSMPSADSPQWQGKASDFFSSSGVKLKQAGQTAGTLVGEVAKDAKGNVADAAERVGSIVKSRWAILQQPSTRHAVQERLISAAATTSMFLRRGLSETKDKVSVGKVKVEEAAKKTAQKSKTILTDIERWQKGVASTDVFGAPIEVNVQRQHHSRPIPYILIRCADHLILSGLNSQYLFKAEGDKKVIQQLVSTYNQDFNASLPEGVNPVDVAALAKCYLASLPEPLTTFYLYNEINGARSSIHAMRNVLKKLPSVNYMTLEFITALLLRISQKSLLNKMDAHSLAMEMAPILMWQKGRKPESYRQYWNNQSRSPSKKNMEQSPAYSEWDMLAEEGEDMDASSQIPLDDGMPIDFSAIEVVQCLIEQHNAIFTDANETVWRSELNSLQLLFKTNQLESRFQLPILSMSLKLGFFIFFLSSLVLGYADGNSGKYPIVVSTWPFVEAVRAAWRAADGGFSAVDAVVEGCSACEELRCDGTVGPGGSPDENGETTMDALIMNGVTMEVGAVAAMRYVKDGIRAARLVMQHTQHTLLVGEKASAFAIAMGLPGPTNLSSSESMEKWTKWKENGCQPNFWKNIVPRDGCGPYHPKSNVDLSKGECYSSNLMGVVESRSSLVGLHSHDTISMAVIDKMGHVAVGTSTNGATFKIPGRVGDGPIAGSSAYADDEVGACGATGDGDIMMRFLPCYQVVESMRQGMEPKLAAKDAISRIARRFPDFVGAVVAVNKNGVHAGACHGWTFQYSVRNPDMDDVEVFTVLP</sequence>
<evidence type="ECO:0000256" key="13">
    <source>
        <dbReference type="ARBA" id="ARBA00023136"/>
    </source>
</evidence>
<dbReference type="GO" id="GO:0006508">
    <property type="term" value="P:proteolysis"/>
    <property type="evidence" value="ECO:0007669"/>
    <property type="project" value="UniProtKB-KW"/>
</dbReference>
<keyword evidence="8 17" id="KW-0812">Transmembrane</keyword>
<gene>
    <name evidence="20" type="ORF">LWI29_033601</name>
</gene>
<dbReference type="SMART" id="SM00324">
    <property type="entry name" value="RhoGAP"/>
    <property type="match status" value="1"/>
</dbReference>
<dbReference type="GO" id="GO:0016020">
    <property type="term" value="C:membrane"/>
    <property type="evidence" value="ECO:0007669"/>
    <property type="project" value="UniProtKB-SubCell"/>
</dbReference>
<dbReference type="InterPro" id="IPR036259">
    <property type="entry name" value="MFS_trans_sf"/>
</dbReference>
<feature type="transmembrane region" description="Helical" evidence="17">
    <location>
        <begin position="904"/>
        <end position="928"/>
    </location>
</feature>
<evidence type="ECO:0000256" key="17">
    <source>
        <dbReference type="SAM" id="Phobius"/>
    </source>
</evidence>
<dbReference type="GO" id="GO:0003948">
    <property type="term" value="F:N4-(beta-N-acetylglucosaminyl)-L-asparaginase activity"/>
    <property type="evidence" value="ECO:0007669"/>
    <property type="project" value="UniProtKB-ARBA"/>
</dbReference>
<dbReference type="NCBIfam" id="TIGR00879">
    <property type="entry name" value="SP"/>
    <property type="match status" value="1"/>
</dbReference>
<evidence type="ECO:0000256" key="5">
    <source>
        <dbReference type="ARBA" id="ARBA00022448"/>
    </source>
</evidence>
<evidence type="ECO:0000256" key="15">
    <source>
        <dbReference type="PIRSR" id="PIRSR600246-2"/>
    </source>
</evidence>
<feature type="domain" description="Rho-GAP" evidence="18">
    <location>
        <begin position="644"/>
        <end position="874"/>
    </location>
</feature>
<dbReference type="SUPFAM" id="SSF56235">
    <property type="entry name" value="N-terminal nucleophile aminohydrolases (Ntn hydrolases)"/>
    <property type="match status" value="1"/>
</dbReference>
<dbReference type="PRINTS" id="PR00171">
    <property type="entry name" value="SUGRTRNSPORT"/>
</dbReference>
<dbReference type="Gene3D" id="3.60.20.30">
    <property type="entry name" value="(Glycosyl)asparaginase"/>
    <property type="match status" value="1"/>
</dbReference>
<evidence type="ECO:0000256" key="4">
    <source>
        <dbReference type="ARBA" id="ARBA00011601"/>
    </source>
</evidence>
<evidence type="ECO:0000313" key="20">
    <source>
        <dbReference type="EMBL" id="KAK0598311.1"/>
    </source>
</evidence>
<feature type="binding site" evidence="15">
    <location>
        <begin position="1176"/>
        <end position="1179"/>
    </location>
    <ligand>
        <name>substrate</name>
    </ligand>
</feature>
<accession>A0AA39SSH0</accession>
<dbReference type="Gene3D" id="1.10.555.10">
    <property type="entry name" value="Rho GTPase activation protein"/>
    <property type="match status" value="1"/>
</dbReference>
<evidence type="ECO:0000256" key="9">
    <source>
        <dbReference type="ARBA" id="ARBA00022801"/>
    </source>
</evidence>
<dbReference type="InterPro" id="IPR045262">
    <property type="entry name" value="STP/PLT_plant"/>
</dbReference>
<dbReference type="Pfam" id="PF01112">
    <property type="entry name" value="Asparaginase_2"/>
    <property type="match status" value="1"/>
</dbReference>
<keyword evidence="21" id="KW-1185">Reference proteome</keyword>
<evidence type="ECO:0000256" key="8">
    <source>
        <dbReference type="ARBA" id="ARBA00022692"/>
    </source>
</evidence>
<feature type="transmembrane region" description="Helical" evidence="17">
    <location>
        <begin position="366"/>
        <end position="386"/>
    </location>
</feature>
<dbReference type="Pfam" id="PF00083">
    <property type="entry name" value="Sugar_tr"/>
    <property type="match status" value="1"/>
</dbReference>
<evidence type="ECO:0000256" key="14">
    <source>
        <dbReference type="PIRSR" id="PIRSR600246-1"/>
    </source>
</evidence>
<feature type="transmembrane region" description="Helical" evidence="17">
    <location>
        <begin position="182"/>
        <end position="204"/>
    </location>
</feature>
<dbReference type="InterPro" id="IPR044778">
    <property type="entry name" value="MFS_STP/MST-like_plant"/>
</dbReference>
<keyword evidence="5" id="KW-0813">Transport</keyword>
<dbReference type="InterPro" id="IPR008936">
    <property type="entry name" value="Rho_GTPase_activation_prot"/>
</dbReference>
<keyword evidence="11" id="KW-0769">Symport</keyword>
<feature type="transmembrane region" description="Helical" evidence="17">
    <location>
        <begin position="63"/>
        <end position="82"/>
    </location>
</feature>
<evidence type="ECO:0000256" key="16">
    <source>
        <dbReference type="PIRSR" id="PIRSR600246-3"/>
    </source>
</evidence>
<dbReference type="InterPro" id="IPR029055">
    <property type="entry name" value="Ntn_hydrolases_N"/>
</dbReference>
<feature type="site" description="Cleavage; by autolysis" evidence="16">
    <location>
        <begin position="1124"/>
        <end position="1125"/>
    </location>
</feature>
<evidence type="ECO:0000256" key="3">
    <source>
        <dbReference type="ARBA" id="ARBA00010992"/>
    </source>
</evidence>
<evidence type="ECO:0000256" key="6">
    <source>
        <dbReference type="ARBA" id="ARBA00022597"/>
    </source>
</evidence>
<comment type="similarity">
    <text evidence="3">Belongs to the major facilitator superfamily. Sugar transporter (TC 2.A.1.1) family.</text>
</comment>
<dbReference type="PROSITE" id="PS00216">
    <property type="entry name" value="SUGAR_TRANSPORT_1"/>
    <property type="match status" value="1"/>
</dbReference>
<evidence type="ECO:0000256" key="1">
    <source>
        <dbReference type="ARBA" id="ARBA00004141"/>
    </source>
</evidence>
<reference evidence="20" key="2">
    <citation type="submission" date="2023-06" db="EMBL/GenBank/DDBJ databases">
        <authorList>
            <person name="Swenson N.G."/>
            <person name="Wegrzyn J.L."/>
            <person name="Mcevoy S.L."/>
        </authorList>
    </citation>
    <scope>NUCLEOTIDE SEQUENCE</scope>
    <source>
        <strain evidence="20">NS2018</strain>
        <tissue evidence="20">Leaf</tissue>
    </source>
</reference>
<dbReference type="GO" id="GO:0007165">
    <property type="term" value="P:signal transduction"/>
    <property type="evidence" value="ECO:0007669"/>
    <property type="project" value="InterPro"/>
</dbReference>
<feature type="transmembrane region" description="Helical" evidence="17">
    <location>
        <begin position="407"/>
        <end position="428"/>
    </location>
</feature>
<evidence type="ECO:0000259" key="19">
    <source>
        <dbReference type="PROSITE" id="PS50850"/>
    </source>
</evidence>
<dbReference type="Proteomes" id="UP001168877">
    <property type="component" value="Unassembled WGS sequence"/>
</dbReference>
<dbReference type="Gene3D" id="1.20.1250.20">
    <property type="entry name" value="MFS general substrate transporter like domains"/>
    <property type="match status" value="1"/>
</dbReference>
<comment type="caution">
    <text evidence="20">The sequence shown here is derived from an EMBL/GenBank/DDBJ whole genome shotgun (WGS) entry which is preliminary data.</text>
</comment>
<evidence type="ECO:0008006" key="22">
    <source>
        <dbReference type="Google" id="ProtNLM"/>
    </source>
</evidence>
<evidence type="ECO:0000259" key="18">
    <source>
        <dbReference type="PROSITE" id="PS50238"/>
    </source>
</evidence>
<feature type="transmembrane region" description="Helical" evidence="17">
    <location>
        <begin position="303"/>
        <end position="325"/>
    </location>
</feature>
<evidence type="ECO:0000256" key="10">
    <source>
        <dbReference type="ARBA" id="ARBA00022813"/>
    </source>
</evidence>
<dbReference type="GO" id="GO:0015145">
    <property type="term" value="F:monosaccharide transmembrane transporter activity"/>
    <property type="evidence" value="ECO:0007669"/>
    <property type="project" value="InterPro"/>
</dbReference>
<organism evidence="20 21">
    <name type="scientific">Acer saccharum</name>
    <name type="common">Sugar maple</name>
    <dbReference type="NCBI Taxonomy" id="4024"/>
    <lineage>
        <taxon>Eukaryota</taxon>
        <taxon>Viridiplantae</taxon>
        <taxon>Streptophyta</taxon>
        <taxon>Embryophyta</taxon>
        <taxon>Tracheophyta</taxon>
        <taxon>Spermatophyta</taxon>
        <taxon>Magnoliopsida</taxon>
        <taxon>eudicotyledons</taxon>
        <taxon>Gunneridae</taxon>
        <taxon>Pentapetalae</taxon>
        <taxon>rosids</taxon>
        <taxon>malvids</taxon>
        <taxon>Sapindales</taxon>
        <taxon>Sapindaceae</taxon>
        <taxon>Hippocastanoideae</taxon>
        <taxon>Acereae</taxon>
        <taxon>Acer</taxon>
    </lineage>
</organism>
<dbReference type="PANTHER" id="PTHR23500:SF30">
    <property type="entry name" value="SUGAR TRANSPORT PROTEIN 3"/>
    <property type="match status" value="1"/>
</dbReference>
<keyword evidence="13 17" id="KW-0472">Membrane</keyword>
<evidence type="ECO:0000256" key="7">
    <source>
        <dbReference type="ARBA" id="ARBA00022670"/>
    </source>
</evidence>
<evidence type="ECO:0000256" key="2">
    <source>
        <dbReference type="ARBA" id="ARBA00010872"/>
    </source>
</evidence>
<dbReference type="SUPFAM" id="SSF48350">
    <property type="entry name" value="GTPase activation domain, GAP"/>
    <property type="match status" value="1"/>
</dbReference>
<feature type="active site" description="Nucleophile" evidence="14">
    <location>
        <position position="1125"/>
    </location>
</feature>
<keyword evidence="7" id="KW-0645">Protease</keyword>
<dbReference type="Pfam" id="PF00620">
    <property type="entry name" value="RhoGAP"/>
    <property type="match status" value="1"/>
</dbReference>
<dbReference type="FunFam" id="3.60.20.30:FF:000003">
    <property type="entry name" value="N(4)-(Beta-N-acetylglucosaminyl)-L-asparaginase isoform X1"/>
    <property type="match status" value="1"/>
</dbReference>
<dbReference type="EMBL" id="JAUESC010000004">
    <property type="protein sequence ID" value="KAK0598311.1"/>
    <property type="molecule type" value="Genomic_DNA"/>
</dbReference>
<evidence type="ECO:0000256" key="11">
    <source>
        <dbReference type="ARBA" id="ARBA00022847"/>
    </source>
</evidence>
<feature type="domain" description="Major facilitator superfamily (MFS) profile" evidence="19">
    <location>
        <begin position="8"/>
        <end position="458"/>
    </location>
</feature>
<dbReference type="InterPro" id="IPR003663">
    <property type="entry name" value="Sugar/inositol_transpt"/>
</dbReference>
<dbReference type="FunFam" id="1.20.1250.20:FF:000002">
    <property type="entry name" value="Sugar transport protein 13"/>
    <property type="match status" value="1"/>
</dbReference>
<comment type="similarity">
    <text evidence="2">Belongs to the Ntn-hydrolase family.</text>
</comment>
<dbReference type="SUPFAM" id="SSF103473">
    <property type="entry name" value="MFS general substrate transporter"/>
    <property type="match status" value="1"/>
</dbReference>
<keyword evidence="9" id="KW-0378">Hydrolase</keyword>
<dbReference type="PROSITE" id="PS50238">
    <property type="entry name" value="RHOGAP"/>
    <property type="match status" value="1"/>
</dbReference>
<feature type="transmembrane region" description="Helical" evidence="17">
    <location>
        <begin position="434"/>
        <end position="454"/>
    </location>
</feature>
<feature type="binding site" evidence="15">
    <location>
        <begin position="1153"/>
        <end position="1156"/>
    </location>
    <ligand>
        <name>substrate</name>
    </ligand>
</feature>
<keyword evidence="6" id="KW-0762">Sugar transport</keyword>
<evidence type="ECO:0000256" key="12">
    <source>
        <dbReference type="ARBA" id="ARBA00022989"/>
    </source>
</evidence>
<keyword evidence="10" id="KW-0068">Autocatalytic cleavage</keyword>
<feature type="transmembrane region" description="Helical" evidence="17">
    <location>
        <begin position="332"/>
        <end position="354"/>
    </location>
</feature>
<dbReference type="AlphaFoldDB" id="A0AA39SSH0"/>
<dbReference type="CDD" id="cd04513">
    <property type="entry name" value="Glycosylasparaginase"/>
    <property type="match status" value="1"/>
</dbReference>
<dbReference type="InterPro" id="IPR000246">
    <property type="entry name" value="Peptidase_T2"/>
</dbReference>
<dbReference type="PANTHER" id="PTHR23500">
    <property type="entry name" value="SOLUTE CARRIER FAMILY 2, FACILITATED GLUCOSE TRANSPORTER"/>
    <property type="match status" value="1"/>
</dbReference>
<dbReference type="PROSITE" id="PS00217">
    <property type="entry name" value="SUGAR_TRANSPORT_2"/>
    <property type="match status" value="1"/>
</dbReference>
<dbReference type="CDD" id="cd17361">
    <property type="entry name" value="MFS_STP"/>
    <property type="match status" value="1"/>
</dbReference>